<evidence type="ECO:0000313" key="3">
    <source>
        <dbReference type="Proteomes" id="UP001168552"/>
    </source>
</evidence>
<evidence type="ECO:0000259" key="1">
    <source>
        <dbReference type="Pfam" id="PF00561"/>
    </source>
</evidence>
<dbReference type="InterPro" id="IPR029058">
    <property type="entry name" value="AB_hydrolase_fold"/>
</dbReference>
<dbReference type="Gene3D" id="3.40.50.1820">
    <property type="entry name" value="alpha/beta hydrolase"/>
    <property type="match status" value="1"/>
</dbReference>
<dbReference type="Pfam" id="PF00561">
    <property type="entry name" value="Abhydrolase_1"/>
    <property type="match status" value="1"/>
</dbReference>
<dbReference type="GO" id="GO:0016787">
    <property type="term" value="F:hydrolase activity"/>
    <property type="evidence" value="ECO:0007669"/>
    <property type="project" value="UniProtKB-KW"/>
</dbReference>
<reference evidence="2" key="1">
    <citation type="submission" date="2023-06" db="EMBL/GenBank/DDBJ databases">
        <title>Cytophagales bacterium Strain LB-30, isolated from soil.</title>
        <authorList>
            <person name="Liu B."/>
        </authorList>
    </citation>
    <scope>NUCLEOTIDE SEQUENCE</scope>
    <source>
        <strain evidence="2">LB-30</strain>
    </source>
</reference>
<organism evidence="2 3">
    <name type="scientific">Shiella aurantiaca</name>
    <dbReference type="NCBI Taxonomy" id="3058365"/>
    <lineage>
        <taxon>Bacteria</taxon>
        <taxon>Pseudomonadati</taxon>
        <taxon>Bacteroidota</taxon>
        <taxon>Cytophagia</taxon>
        <taxon>Cytophagales</taxon>
        <taxon>Shiellaceae</taxon>
        <taxon>Shiella</taxon>
    </lineage>
</organism>
<dbReference type="InterPro" id="IPR000073">
    <property type="entry name" value="AB_hydrolase_1"/>
</dbReference>
<dbReference type="EMBL" id="JAUHJS010000001">
    <property type="protein sequence ID" value="MDN4164295.1"/>
    <property type="molecule type" value="Genomic_DNA"/>
</dbReference>
<gene>
    <name evidence="2" type="ORF">QWY31_02215</name>
</gene>
<protein>
    <submittedName>
        <fullName evidence="2">Alpha/beta hydrolase</fullName>
    </submittedName>
</protein>
<evidence type="ECO:0000313" key="2">
    <source>
        <dbReference type="EMBL" id="MDN4164295.1"/>
    </source>
</evidence>
<name>A0ABT8F1G1_9BACT</name>
<dbReference type="Proteomes" id="UP001168552">
    <property type="component" value="Unassembled WGS sequence"/>
</dbReference>
<feature type="domain" description="AB hydrolase-1" evidence="1">
    <location>
        <begin position="42"/>
        <end position="157"/>
    </location>
</feature>
<dbReference type="PRINTS" id="PR00111">
    <property type="entry name" value="ABHYDROLASE"/>
</dbReference>
<dbReference type="SUPFAM" id="SSF53474">
    <property type="entry name" value="alpha/beta-Hydrolases"/>
    <property type="match status" value="1"/>
</dbReference>
<dbReference type="PANTHER" id="PTHR43798:SF33">
    <property type="entry name" value="HYDROLASE, PUTATIVE (AFU_ORTHOLOGUE AFUA_2G14860)-RELATED"/>
    <property type="match status" value="1"/>
</dbReference>
<dbReference type="InterPro" id="IPR050266">
    <property type="entry name" value="AB_hydrolase_sf"/>
</dbReference>
<keyword evidence="3" id="KW-1185">Reference proteome</keyword>
<keyword evidence="2" id="KW-0378">Hydrolase</keyword>
<proteinExistence type="predicted"/>
<dbReference type="PANTHER" id="PTHR43798">
    <property type="entry name" value="MONOACYLGLYCEROL LIPASE"/>
    <property type="match status" value="1"/>
</dbReference>
<sequence length="259" mass="29134">MTPKEMNKEFNTPTETLRSYTYTLGEREMHYVATLDKGQSLAILFLHGSPGSWSAYKEYLKADSLEQKAQLLSADRPGFGYSGYGEAEPSLEKQAQLLAPILEAHAHQKIILVGHSLGGPLIVKMAMMYPEKIHGLVLLAGSVAPELEPKEKFRPFLAGKVIRRLIPGSFRASNEEILPLKGELEKMLPDWKNIQIPVWILHGEKDQLVPVGNMDFALERLENAPTYSIRLPEENHFIPWTAPQEVSKAIQNLMEEIGY</sequence>
<comment type="caution">
    <text evidence="2">The sequence shown here is derived from an EMBL/GenBank/DDBJ whole genome shotgun (WGS) entry which is preliminary data.</text>
</comment>
<accession>A0ABT8F1G1</accession>